<keyword evidence="2" id="KW-1185">Reference proteome</keyword>
<dbReference type="AlphaFoldDB" id="A0AAW1ULD2"/>
<dbReference type="PANTHER" id="PTHR46114:SF1">
    <property type="entry name" value="ZAD DOMAIN-CONTAINING PROTEIN"/>
    <property type="match status" value="1"/>
</dbReference>
<dbReference type="PANTHER" id="PTHR46114">
    <property type="entry name" value="APPLE DOMAIN-CONTAINING PROTEIN"/>
    <property type="match status" value="1"/>
</dbReference>
<comment type="caution">
    <text evidence="1">The sequence shown here is derived from an EMBL/GenBank/DDBJ whole genome shotgun (WGS) entry which is preliminary data.</text>
</comment>
<protein>
    <submittedName>
        <fullName evidence="1">Uncharacterized protein</fullName>
    </submittedName>
</protein>
<accession>A0AAW1ULD2</accession>
<sequence length="72" mass="8259">MGLKAEVEEGVFVGPDIRWLMVDPQFITTMTVPPRGQWIALKEIIKKILCNNKDPKYKQIVKGILKTFQALM</sequence>
<name>A0AAW1ULD2_9CUCU</name>
<dbReference type="Proteomes" id="UP001431783">
    <property type="component" value="Unassembled WGS sequence"/>
</dbReference>
<gene>
    <name evidence="1" type="ORF">WA026_018894</name>
</gene>
<evidence type="ECO:0000313" key="1">
    <source>
        <dbReference type="EMBL" id="KAK9882043.1"/>
    </source>
</evidence>
<reference evidence="1 2" key="1">
    <citation type="submission" date="2023-03" db="EMBL/GenBank/DDBJ databases">
        <title>Genome insight into feeding habits of ladybird beetles.</title>
        <authorList>
            <person name="Li H.-S."/>
            <person name="Huang Y.-H."/>
            <person name="Pang H."/>
        </authorList>
    </citation>
    <scope>NUCLEOTIDE SEQUENCE [LARGE SCALE GENOMIC DNA]</scope>
    <source>
        <strain evidence="1">SYSU_2023b</strain>
        <tissue evidence="1">Whole body</tissue>
    </source>
</reference>
<proteinExistence type="predicted"/>
<organism evidence="1 2">
    <name type="scientific">Henosepilachna vigintioctopunctata</name>
    <dbReference type="NCBI Taxonomy" id="420089"/>
    <lineage>
        <taxon>Eukaryota</taxon>
        <taxon>Metazoa</taxon>
        <taxon>Ecdysozoa</taxon>
        <taxon>Arthropoda</taxon>
        <taxon>Hexapoda</taxon>
        <taxon>Insecta</taxon>
        <taxon>Pterygota</taxon>
        <taxon>Neoptera</taxon>
        <taxon>Endopterygota</taxon>
        <taxon>Coleoptera</taxon>
        <taxon>Polyphaga</taxon>
        <taxon>Cucujiformia</taxon>
        <taxon>Coccinelloidea</taxon>
        <taxon>Coccinellidae</taxon>
        <taxon>Epilachninae</taxon>
        <taxon>Epilachnini</taxon>
        <taxon>Henosepilachna</taxon>
    </lineage>
</organism>
<evidence type="ECO:0000313" key="2">
    <source>
        <dbReference type="Proteomes" id="UP001431783"/>
    </source>
</evidence>
<dbReference type="EMBL" id="JARQZJ010000072">
    <property type="protein sequence ID" value="KAK9882043.1"/>
    <property type="molecule type" value="Genomic_DNA"/>
</dbReference>